<feature type="region of interest" description="Disordered" evidence="1">
    <location>
        <begin position="63"/>
        <end position="87"/>
    </location>
</feature>
<dbReference type="RefSeq" id="WP_345526682.1">
    <property type="nucleotide sequence ID" value="NZ_BAABKN010000014.1"/>
</dbReference>
<sequence length="384" mass="39186">MSTEERLGRTLHEHADGVDGRPLTLGDVRGRARQIRRRRAAAAAGGLALVAAVALPVALLSGAGGDSSDPDPAKPSPTRAVDPNTGVPTLQDGVIIYADGPRIPLPGELRQTADGFAVLGTDRYVVTSPAPDGEREATLVDEAGRQVDRFPLYSGITATPDGTSVAWIAPDRTLHLLVAGSDAPSIIALGDVRPTQTTAITGDCADVCTVAVRTARGGDLGGTVVVTSDGDVTTGPAGVPAVAAVSPNGSLIAGFDSVDEDGIHVCGGMYDVGVGDYVWDGCEHNVFQFSPDGALVATSFGEGLGPTAVRIRDARSGATIAELGGSRIASTAWEDATHLLVVVVEDDGSTSLQRIGLDGPPETVLDGFTTSGDDLSPPIILPFT</sequence>
<keyword evidence="4" id="KW-1185">Reference proteome</keyword>
<dbReference type="Proteomes" id="UP001499882">
    <property type="component" value="Unassembled WGS sequence"/>
</dbReference>
<accession>A0ABP8YSE3</accession>
<gene>
    <name evidence="3" type="ORF">GCM10023350_20610</name>
</gene>
<evidence type="ECO:0000256" key="1">
    <source>
        <dbReference type="SAM" id="MobiDB-lite"/>
    </source>
</evidence>
<keyword evidence="2" id="KW-1133">Transmembrane helix</keyword>
<evidence type="ECO:0000313" key="3">
    <source>
        <dbReference type="EMBL" id="GAA4736624.1"/>
    </source>
</evidence>
<comment type="caution">
    <text evidence="3">The sequence shown here is derived from an EMBL/GenBank/DDBJ whole genome shotgun (WGS) entry which is preliminary data.</text>
</comment>
<feature type="transmembrane region" description="Helical" evidence="2">
    <location>
        <begin position="40"/>
        <end position="60"/>
    </location>
</feature>
<dbReference type="EMBL" id="BAABKN010000014">
    <property type="protein sequence ID" value="GAA4736624.1"/>
    <property type="molecule type" value="Genomic_DNA"/>
</dbReference>
<evidence type="ECO:0008006" key="5">
    <source>
        <dbReference type="Google" id="ProtNLM"/>
    </source>
</evidence>
<keyword evidence="2" id="KW-0812">Transmembrane</keyword>
<name>A0ABP8YSE3_9ACTN</name>
<evidence type="ECO:0000256" key="2">
    <source>
        <dbReference type="SAM" id="Phobius"/>
    </source>
</evidence>
<reference evidence="4" key="1">
    <citation type="journal article" date="2019" name="Int. J. Syst. Evol. Microbiol.">
        <title>The Global Catalogue of Microorganisms (GCM) 10K type strain sequencing project: providing services to taxonomists for standard genome sequencing and annotation.</title>
        <authorList>
            <consortium name="The Broad Institute Genomics Platform"/>
            <consortium name="The Broad Institute Genome Sequencing Center for Infectious Disease"/>
            <person name="Wu L."/>
            <person name="Ma J."/>
        </authorList>
    </citation>
    <scope>NUCLEOTIDE SEQUENCE [LARGE SCALE GENOMIC DNA]</scope>
    <source>
        <strain evidence="4">JCM 18532</strain>
    </source>
</reference>
<evidence type="ECO:0000313" key="4">
    <source>
        <dbReference type="Proteomes" id="UP001499882"/>
    </source>
</evidence>
<keyword evidence="2" id="KW-0472">Membrane</keyword>
<proteinExistence type="predicted"/>
<protein>
    <recommendedName>
        <fullName evidence="5">WD40 repeat domain-containing protein</fullName>
    </recommendedName>
</protein>
<organism evidence="3 4">
    <name type="scientific">Nocardioides endophyticus</name>
    <dbReference type="NCBI Taxonomy" id="1353775"/>
    <lineage>
        <taxon>Bacteria</taxon>
        <taxon>Bacillati</taxon>
        <taxon>Actinomycetota</taxon>
        <taxon>Actinomycetes</taxon>
        <taxon>Propionibacteriales</taxon>
        <taxon>Nocardioidaceae</taxon>
        <taxon>Nocardioides</taxon>
    </lineage>
</organism>
<dbReference type="SUPFAM" id="SSF82171">
    <property type="entry name" value="DPP6 N-terminal domain-like"/>
    <property type="match status" value="1"/>
</dbReference>